<evidence type="ECO:0000313" key="20">
    <source>
        <dbReference type="Proteomes" id="UP000766629"/>
    </source>
</evidence>
<dbReference type="EMBL" id="JAHVJA010000008">
    <property type="protein sequence ID" value="MBY6141086.1"/>
    <property type="molecule type" value="Genomic_DNA"/>
</dbReference>
<comment type="subcellular location">
    <subcellularLocation>
        <location evidence="1 14">Cell outer membrane</location>
        <topology evidence="1 14">Multi-pass membrane protein</topology>
    </subcellularLocation>
</comment>
<proteinExistence type="inferred from homology"/>
<evidence type="ECO:0000256" key="10">
    <source>
        <dbReference type="ARBA" id="ARBA00023077"/>
    </source>
</evidence>
<dbReference type="RefSeq" id="WP_222509174.1">
    <property type="nucleotide sequence ID" value="NZ_JAHVJA010000008.1"/>
</dbReference>
<evidence type="ECO:0000256" key="15">
    <source>
        <dbReference type="PROSITE-ProRule" id="PRU10144"/>
    </source>
</evidence>
<feature type="short sequence motif" description="TonB C-terminal box" evidence="15">
    <location>
        <begin position="665"/>
        <end position="682"/>
    </location>
</feature>
<evidence type="ECO:0000256" key="1">
    <source>
        <dbReference type="ARBA" id="ARBA00004571"/>
    </source>
</evidence>
<evidence type="ECO:0000259" key="17">
    <source>
        <dbReference type="Pfam" id="PF00593"/>
    </source>
</evidence>
<dbReference type="Gene3D" id="2.170.130.10">
    <property type="entry name" value="TonB-dependent receptor, plug domain"/>
    <property type="match status" value="1"/>
</dbReference>
<dbReference type="CDD" id="cd01347">
    <property type="entry name" value="ligand_gated_channel"/>
    <property type="match status" value="1"/>
</dbReference>
<evidence type="ECO:0000256" key="6">
    <source>
        <dbReference type="ARBA" id="ARBA00022692"/>
    </source>
</evidence>
<name>A0ABS7NJK2_9RHOB</name>
<dbReference type="InterPro" id="IPR010105">
    <property type="entry name" value="TonB_sidphr_rcpt"/>
</dbReference>
<evidence type="ECO:0000256" key="5">
    <source>
        <dbReference type="ARBA" id="ARBA00022496"/>
    </source>
</evidence>
<dbReference type="Proteomes" id="UP000766629">
    <property type="component" value="Unassembled WGS sequence"/>
</dbReference>
<comment type="caution">
    <text evidence="19">The sequence shown here is derived from an EMBL/GenBank/DDBJ whole genome shotgun (WGS) entry which is preliminary data.</text>
</comment>
<evidence type="ECO:0000256" key="16">
    <source>
        <dbReference type="RuleBase" id="RU003357"/>
    </source>
</evidence>
<gene>
    <name evidence="19" type="ORF">KUV26_16730</name>
</gene>
<evidence type="ECO:0000256" key="9">
    <source>
        <dbReference type="ARBA" id="ARBA00023065"/>
    </source>
</evidence>
<evidence type="ECO:0000256" key="13">
    <source>
        <dbReference type="ARBA" id="ARBA00023237"/>
    </source>
</evidence>
<dbReference type="SUPFAM" id="SSF56935">
    <property type="entry name" value="Porins"/>
    <property type="match status" value="1"/>
</dbReference>
<keyword evidence="7" id="KW-0732">Signal</keyword>
<dbReference type="InterPro" id="IPR036942">
    <property type="entry name" value="Beta-barrel_TonB_sf"/>
</dbReference>
<evidence type="ECO:0000256" key="12">
    <source>
        <dbReference type="ARBA" id="ARBA00023170"/>
    </source>
</evidence>
<keyword evidence="8" id="KW-0408">Iron</keyword>
<evidence type="ECO:0000256" key="4">
    <source>
        <dbReference type="ARBA" id="ARBA00022452"/>
    </source>
</evidence>
<organism evidence="19 20">
    <name type="scientific">Leisingera daeponensis</name>
    <dbReference type="NCBI Taxonomy" id="405746"/>
    <lineage>
        <taxon>Bacteria</taxon>
        <taxon>Pseudomonadati</taxon>
        <taxon>Pseudomonadota</taxon>
        <taxon>Alphaproteobacteria</taxon>
        <taxon>Rhodobacterales</taxon>
        <taxon>Roseobacteraceae</taxon>
        <taxon>Leisingera</taxon>
    </lineage>
</organism>
<keyword evidence="5" id="KW-0410">Iron transport</keyword>
<evidence type="ECO:0000256" key="14">
    <source>
        <dbReference type="PROSITE-ProRule" id="PRU01360"/>
    </source>
</evidence>
<dbReference type="InterPro" id="IPR010917">
    <property type="entry name" value="TonB_rcpt_CS"/>
</dbReference>
<dbReference type="Pfam" id="PF07715">
    <property type="entry name" value="Plug"/>
    <property type="match status" value="1"/>
</dbReference>
<dbReference type="InterPro" id="IPR012910">
    <property type="entry name" value="Plug_dom"/>
</dbReference>
<keyword evidence="3 14" id="KW-0813">Transport</keyword>
<dbReference type="Pfam" id="PF00593">
    <property type="entry name" value="TonB_dep_Rec_b-barrel"/>
    <property type="match status" value="1"/>
</dbReference>
<dbReference type="PANTHER" id="PTHR30442:SF0">
    <property type="entry name" value="FE(3+) DICITRATE TRANSPORT PROTEIN FECA"/>
    <property type="match status" value="1"/>
</dbReference>
<evidence type="ECO:0000313" key="19">
    <source>
        <dbReference type="EMBL" id="MBY6141086.1"/>
    </source>
</evidence>
<keyword evidence="10 16" id="KW-0798">TonB box</keyword>
<keyword evidence="20" id="KW-1185">Reference proteome</keyword>
<dbReference type="PROSITE" id="PS52016">
    <property type="entry name" value="TONB_DEPENDENT_REC_3"/>
    <property type="match status" value="1"/>
</dbReference>
<evidence type="ECO:0000259" key="18">
    <source>
        <dbReference type="Pfam" id="PF07715"/>
    </source>
</evidence>
<dbReference type="InterPro" id="IPR037066">
    <property type="entry name" value="Plug_dom_sf"/>
</dbReference>
<evidence type="ECO:0000256" key="2">
    <source>
        <dbReference type="ARBA" id="ARBA00009810"/>
    </source>
</evidence>
<evidence type="ECO:0000256" key="7">
    <source>
        <dbReference type="ARBA" id="ARBA00022729"/>
    </source>
</evidence>
<keyword evidence="9" id="KW-0406">Ion transport</keyword>
<dbReference type="InterPro" id="IPR000531">
    <property type="entry name" value="Beta-barrel_TonB"/>
</dbReference>
<evidence type="ECO:0000256" key="11">
    <source>
        <dbReference type="ARBA" id="ARBA00023136"/>
    </source>
</evidence>
<evidence type="ECO:0000256" key="8">
    <source>
        <dbReference type="ARBA" id="ARBA00023004"/>
    </source>
</evidence>
<keyword evidence="13 14" id="KW-0998">Cell outer membrane</keyword>
<dbReference type="PANTHER" id="PTHR30442">
    <property type="entry name" value="IRON III DICITRATE TRANSPORT PROTEIN FECA"/>
    <property type="match status" value="1"/>
</dbReference>
<dbReference type="Gene3D" id="2.40.170.20">
    <property type="entry name" value="TonB-dependent receptor, beta-barrel domain"/>
    <property type="match status" value="1"/>
</dbReference>
<sequence>MLSAASLGMPAALHAQSANQTDAEVLELEAITVDGSWLGDSTEVEVKRYPGARDILSEKDLHQQGNRTLDDALRKVPSVRVEDETGTGVLPNIGIRGLNPLRSERVMMLLDGIPLALAPYTGTGLSLFPASLETIARADIVRGGGAVRFGPNNVSGVIDLISKPIPQELSGTAKQKFIVDERTGNLLSDTYFRWGGFVSPDFGLQAQVNAVTGNGGREHSGTDVLNVMVDGEWLIDDQSSLKGRLQYYDVDAELPGALSPQAYEQDPSQSTRPHDAFDAKTLRASLTYDRQIGSNGEFHWVNFAHKSDRTFDFGQPFDPDTPATDVASSPREFTVYGTEPRYTHLFHTGNASHKLVVGARYVREEVDFAVDRTNLATGSTTAARDWYFKTDAYAAYISDTVSLMNDRLEITPGLRYESVETDFSDRINNTASGNRTTELLPGLAVGFQASDSVFLFANANKSLRVPQVAQVTRGAPVSNELAWNYELGMRYEPTSDISLSAALFRIDFSDQIEFDRSSLQFQNLGETRHQGVELTAAWQPYTVPGLSLKANYTLTDTEQLSGQFAGNEVPYASDHQFNVAAEYELDSWAFGLNGHYRSAAFSDAANTQVETADGSAGPLPSAWVWNLQASKELGISNRNVRLTAAINNLFDEDYYTRGVDVSPIGRVAQPGRSFVVAVQADF</sequence>
<keyword evidence="11 14" id="KW-0472">Membrane</keyword>
<evidence type="ECO:0000256" key="3">
    <source>
        <dbReference type="ARBA" id="ARBA00022448"/>
    </source>
</evidence>
<reference evidence="19 20" key="1">
    <citation type="submission" date="2021-06" db="EMBL/GenBank/DDBJ databases">
        <title>50 bacteria genomes isolated from Dapeng, Shenzhen, China.</title>
        <authorList>
            <person name="Zheng W."/>
            <person name="Yu S."/>
            <person name="Huang Y."/>
        </authorList>
    </citation>
    <scope>NUCLEOTIDE SEQUENCE [LARGE SCALE GENOMIC DNA]</scope>
    <source>
        <strain evidence="19 20">DP1N14-2</strain>
    </source>
</reference>
<dbReference type="PROSITE" id="PS01156">
    <property type="entry name" value="TONB_DEPENDENT_REC_2"/>
    <property type="match status" value="1"/>
</dbReference>
<accession>A0ABS7NJK2</accession>
<dbReference type="NCBIfam" id="TIGR01783">
    <property type="entry name" value="TonB-siderophor"/>
    <property type="match status" value="1"/>
</dbReference>
<keyword evidence="6 14" id="KW-0812">Transmembrane</keyword>
<protein>
    <submittedName>
        <fullName evidence="19">TonB-dependent siderophore receptor</fullName>
    </submittedName>
</protein>
<dbReference type="InterPro" id="IPR039426">
    <property type="entry name" value="TonB-dep_rcpt-like"/>
</dbReference>
<feature type="domain" description="TonB-dependent receptor-like beta-barrel" evidence="17">
    <location>
        <begin position="237"/>
        <end position="649"/>
    </location>
</feature>
<keyword evidence="4 14" id="KW-1134">Transmembrane beta strand</keyword>
<keyword evidence="12 19" id="KW-0675">Receptor</keyword>
<feature type="domain" description="TonB-dependent receptor plug" evidence="18">
    <location>
        <begin position="47"/>
        <end position="157"/>
    </location>
</feature>
<comment type="similarity">
    <text evidence="2 14 16">Belongs to the TonB-dependent receptor family.</text>
</comment>